<evidence type="ECO:0000313" key="1">
    <source>
        <dbReference type="EMBL" id="MYN04244.1"/>
    </source>
</evidence>
<gene>
    <name evidence="1" type="ORF">GTP41_19310</name>
</gene>
<dbReference type="RefSeq" id="WP_161027205.1">
    <property type="nucleotide sequence ID" value="NZ_WWCJ01000015.1"/>
</dbReference>
<dbReference type="Proteomes" id="UP000448575">
    <property type="component" value="Unassembled WGS sequence"/>
</dbReference>
<comment type="caution">
    <text evidence="1">The sequence shown here is derived from an EMBL/GenBank/DDBJ whole genome shotgun (WGS) entry which is preliminary data.</text>
</comment>
<keyword evidence="2" id="KW-1185">Reference proteome</keyword>
<proteinExistence type="predicted"/>
<sequence length="121" mass="13502">MMMKPIVWVPSRVLGLDTETLQPLGERRWVWMAAQAASVSYSDAMDELAVVDALSTGRVPSKFFAHVCTLFDEVPLQIVIMACSQVARQSRITMDMVWKNVAMLTRLVAARRTTVWGVSDG</sequence>
<name>A0A6N9HKW0_9BURK</name>
<accession>A0A6N9HKW0</accession>
<dbReference type="EMBL" id="WWCJ01000015">
    <property type="protein sequence ID" value="MYN04244.1"/>
    <property type="molecule type" value="Genomic_DNA"/>
</dbReference>
<dbReference type="AlphaFoldDB" id="A0A6N9HKW0"/>
<protein>
    <submittedName>
        <fullName evidence="1">Uncharacterized protein</fullName>
    </submittedName>
</protein>
<evidence type="ECO:0000313" key="2">
    <source>
        <dbReference type="Proteomes" id="UP000448575"/>
    </source>
</evidence>
<reference evidence="1 2" key="1">
    <citation type="submission" date="2019-12" db="EMBL/GenBank/DDBJ databases">
        <title>Novel species isolated from a subtropical stream in China.</title>
        <authorList>
            <person name="Lu H."/>
        </authorList>
    </citation>
    <scope>NUCLEOTIDE SEQUENCE [LARGE SCALE GENOMIC DNA]</scope>
    <source>
        <strain evidence="1 2">DS3</strain>
    </source>
</reference>
<organism evidence="1 2">
    <name type="scientific">Pseudoduganella guangdongensis</name>
    <dbReference type="NCBI Taxonomy" id="2692179"/>
    <lineage>
        <taxon>Bacteria</taxon>
        <taxon>Pseudomonadati</taxon>
        <taxon>Pseudomonadota</taxon>
        <taxon>Betaproteobacteria</taxon>
        <taxon>Burkholderiales</taxon>
        <taxon>Oxalobacteraceae</taxon>
        <taxon>Telluria group</taxon>
        <taxon>Pseudoduganella</taxon>
    </lineage>
</organism>